<reference evidence="1" key="1">
    <citation type="submission" date="2021-01" db="EMBL/GenBank/DDBJ databases">
        <authorList>
            <consortium name="Genoscope - CEA"/>
            <person name="William W."/>
        </authorList>
    </citation>
    <scope>NUCLEOTIDE SEQUENCE</scope>
</reference>
<gene>
    <name evidence="1" type="ORF">PSON_ATCC_30995.1.T0490203</name>
</gene>
<dbReference type="AlphaFoldDB" id="A0A8S1N7W4"/>
<dbReference type="Proteomes" id="UP000692954">
    <property type="component" value="Unassembled WGS sequence"/>
</dbReference>
<protein>
    <submittedName>
        <fullName evidence="1">Uncharacterized protein</fullName>
    </submittedName>
</protein>
<name>A0A8S1N7W4_9CILI</name>
<sequence length="61" mass="7366">MPDQFANDIQKTKDIKLESLSNIYSNYQKFQPLSNRNEVEVIQWRDLNNDFEQLIFKTENN</sequence>
<keyword evidence="2" id="KW-1185">Reference proteome</keyword>
<proteinExistence type="predicted"/>
<evidence type="ECO:0000313" key="1">
    <source>
        <dbReference type="EMBL" id="CAD8086121.1"/>
    </source>
</evidence>
<dbReference type="EMBL" id="CAJJDN010000049">
    <property type="protein sequence ID" value="CAD8086121.1"/>
    <property type="molecule type" value="Genomic_DNA"/>
</dbReference>
<accession>A0A8S1N7W4</accession>
<organism evidence="1 2">
    <name type="scientific">Paramecium sonneborni</name>
    <dbReference type="NCBI Taxonomy" id="65129"/>
    <lineage>
        <taxon>Eukaryota</taxon>
        <taxon>Sar</taxon>
        <taxon>Alveolata</taxon>
        <taxon>Ciliophora</taxon>
        <taxon>Intramacronucleata</taxon>
        <taxon>Oligohymenophorea</taxon>
        <taxon>Peniculida</taxon>
        <taxon>Parameciidae</taxon>
        <taxon>Paramecium</taxon>
    </lineage>
</organism>
<evidence type="ECO:0000313" key="2">
    <source>
        <dbReference type="Proteomes" id="UP000692954"/>
    </source>
</evidence>
<comment type="caution">
    <text evidence="1">The sequence shown here is derived from an EMBL/GenBank/DDBJ whole genome shotgun (WGS) entry which is preliminary data.</text>
</comment>